<organism evidence="3 4">
    <name type="scientific">Geotrypetes seraphini</name>
    <name type="common">Gaboon caecilian</name>
    <name type="synonym">Caecilia seraphini</name>
    <dbReference type="NCBI Taxonomy" id="260995"/>
    <lineage>
        <taxon>Eukaryota</taxon>
        <taxon>Metazoa</taxon>
        <taxon>Chordata</taxon>
        <taxon>Craniata</taxon>
        <taxon>Vertebrata</taxon>
        <taxon>Euteleostomi</taxon>
        <taxon>Amphibia</taxon>
        <taxon>Gymnophiona</taxon>
        <taxon>Geotrypetes</taxon>
    </lineage>
</organism>
<feature type="region of interest" description="Disordered" evidence="1">
    <location>
        <begin position="1240"/>
        <end position="1495"/>
    </location>
</feature>
<feature type="region of interest" description="Disordered" evidence="1">
    <location>
        <begin position="403"/>
        <end position="681"/>
    </location>
</feature>
<protein>
    <submittedName>
        <fullName evidence="4">Glutamate-rich protein 3 isoform X1</fullName>
    </submittedName>
</protein>
<feature type="compositionally biased region" description="Basic and acidic residues" evidence="1">
    <location>
        <begin position="1440"/>
        <end position="1486"/>
    </location>
</feature>
<feature type="region of interest" description="Disordered" evidence="1">
    <location>
        <begin position="1549"/>
        <end position="1590"/>
    </location>
</feature>
<feature type="compositionally biased region" description="Basic and acidic residues" evidence="1">
    <location>
        <begin position="1633"/>
        <end position="1654"/>
    </location>
</feature>
<evidence type="ECO:0000259" key="2">
    <source>
        <dbReference type="Pfam" id="PF15257"/>
    </source>
</evidence>
<dbReference type="InterPro" id="IPR027962">
    <property type="entry name" value="ERICH3"/>
</dbReference>
<feature type="compositionally biased region" description="Acidic residues" evidence="1">
    <location>
        <begin position="756"/>
        <end position="772"/>
    </location>
</feature>
<sequence>MSHPYGGALISYNSLMDKHLTGYFNNTRIRRHLRKAGLITRSGRIISEKEFRLNAMRRDHQRNVRECLAQAIFHKVLDMERHHQLETRRKLEIFARREQVYRAKVDHLRRTDEDIIPLFSPCPPPGPRSSHGHQVLAEEEKSESTESSSSPRPKTAPANMQLPTRLQPLHNTAAVGTAAKSSTEPNQKSSAYELDHPRGVDKDILMLMRAMNQSIGGPSPYQLPVINNFATPVPPPPKRSTKSVKNTRYGPRGRRFHSATAPNELDQLSPKDLGKFHKISVHSNVTIKMVYLGRSVHLCHDDIDYRDEIKALQQHCGGENLCVFKGMLLEGDTFQFTSKRHCGFPFSLTFYLNGLQVDRVSSCCEYRHRRGARLGGKHGLFRFISVEGASPCYRCIIAMGLDKKPSPPPKTQREGEESKAEVTRDEECGKGSKGGEEEEGNNKKSVSAASSSSHGADREMIEDKPAMEDEETVNEEIEDEHDQDEHDQGQSTKDEYEEDFEAYEEKQDEKTDDGEQADDKRDGKSEPLWGDEKGGLDREMENKILSQRASEASDVSEKDDGDRYSASESEQEDKQDRTKRLSISSCSTLYSSTSGDESEVKKPVDAKGASNNATHTDYEKQPELYSDVEGEALIDSEESADENSQRRLADSIEEEEPEVTTEKTMTVEDVPMKDLQEWQLGTDRTRGEIHNLRLIENMTWEETEESILIPTDEDRTERKFEIEGIKMQKSFEVDDRSDRKLVQEKIAQAIVIAEDVNSEPEPSDSSTDEDDNLINSGYGLTERKVDSEEEWIAEELLVSKTEMTVAQPKVDETLKKSNNLHGDIKEEAGEQVVAEKSGALGKETVEVAASSDEGMTRCPETVTPVDVAMLKDTSYEGVENAVKGVIMVEQATKEAMTNGDEPAEKATGLAEEPKHEYGKIIEEPVDRVSEAMVMGDEISETILKREIVDGYVTVEEVLAGNEQENAVGAATFLWWEEVVEESASKRERRETAQIEETAEEASTEREESVIEKTYELAEVLAEADQGIEISSDKSNYELQETRTNAVEVRTSTARTELELMLDEASHERKGMPSGDKMTKEIVVDNKPCGADVNTDTTFMSDGEEIAVEAESKLQELVKEAAIKGDKTMEEYITEEEVTIQETATEIRKSTTLEQETEVARDEDTSEKVVAGEAETVKEEAVLVKDVKSELTEFEGETAAAEALSNGEYVEEEAALEKEKLTETLLEFNEEKLAKAIEHECEKESMEATPEELETEASMKREAAAEEAARKGEMEIEEAAVEGEGEGTLEEFKSTSDEMPDQEEAVYQSDEIEEETLCQIKKEAEGTISDTEEEGQEVVSEKEEGISEREEEAEKVVPAREELSEERTPEKEEVPEKIVPESEKDEVVHEREEAAEERTPERDKGAEKVVPERDEVAEERTPEREEVPEKVVPESEEDEVVHEREEAAEERTPERDKEAEKVVPERKKVSEERTPEREAVPEKVVPERDEDEVVTMEEDLVERKLLKERVVSEEEEEASTKTRLLQRQNSAEALMLEGEEAAEQCVHHEEAMGERTVSERNEATEGIVLDEEKEVKASPEEEEEQVKQVEPKYEELTKEVAIKKDTVEEAVGDEGFKAITPKRELMAMDTSLKEDAAAEGKAAKKNITAEDKGEEMFEEPEYEHKSSTEKIVQNQQEAVGKMVFEGEQVERVTVSAEQQLSDQAELGGSEMKEALIEKAIPTGKLSTLKEIIDDEHLGPEEMAPNTKESVKETSETEEERLSNRQENMEKEEQIDNKVALEDVAGREETSVEETPSCSENKGKAEPNSMLKDLSDIREAASTSEKNKHEMEFATVVKYDSSQGQQYLTTWKMLNPEKESI</sequence>
<feature type="region of interest" description="Disordered" evidence="1">
    <location>
        <begin position="1633"/>
        <end position="1667"/>
    </location>
</feature>
<feature type="compositionally biased region" description="Basic and acidic residues" evidence="1">
    <location>
        <begin position="1811"/>
        <end position="1827"/>
    </location>
</feature>
<feature type="compositionally biased region" description="Polar residues" evidence="1">
    <location>
        <begin position="179"/>
        <end position="190"/>
    </location>
</feature>
<name>A0A6P8PBK4_GEOSA</name>
<evidence type="ECO:0000313" key="4">
    <source>
        <dbReference type="RefSeq" id="XP_033772288.1"/>
    </source>
</evidence>
<gene>
    <name evidence="4" type="primary">ERICH3</name>
</gene>
<dbReference type="RefSeq" id="XP_033772288.1">
    <property type="nucleotide sequence ID" value="XM_033916397.1"/>
</dbReference>
<dbReference type="CTD" id="127254"/>
<feature type="compositionally biased region" description="Low complexity" evidence="1">
    <location>
        <begin position="443"/>
        <end position="453"/>
    </location>
</feature>
<evidence type="ECO:0000313" key="3">
    <source>
        <dbReference type="Proteomes" id="UP000515159"/>
    </source>
</evidence>
<dbReference type="PANTHER" id="PTHR23034">
    <property type="entry name" value="GLUTAMATE-RICH PROTEIN 3"/>
    <property type="match status" value="1"/>
</dbReference>
<dbReference type="Pfam" id="PF15257">
    <property type="entry name" value="DUF4590"/>
    <property type="match status" value="1"/>
</dbReference>
<feature type="region of interest" description="Disordered" evidence="1">
    <location>
        <begin position="984"/>
        <end position="1008"/>
    </location>
</feature>
<feature type="compositionally biased region" description="Basic and acidic residues" evidence="1">
    <location>
        <begin position="403"/>
        <end position="435"/>
    </location>
</feature>
<feature type="compositionally biased region" description="Basic and acidic residues" evidence="1">
    <location>
        <begin position="517"/>
        <end position="542"/>
    </location>
</feature>
<feature type="compositionally biased region" description="Basic and acidic residues" evidence="1">
    <location>
        <begin position="1338"/>
        <end position="1432"/>
    </location>
</feature>
<keyword evidence="3" id="KW-1185">Reference proteome</keyword>
<feature type="compositionally biased region" description="Basic and acidic residues" evidence="1">
    <location>
        <begin position="483"/>
        <end position="494"/>
    </location>
</feature>
<dbReference type="Proteomes" id="UP000515159">
    <property type="component" value="Chromosome 12"/>
</dbReference>
<feature type="region of interest" description="Disordered" evidence="1">
    <location>
        <begin position="115"/>
        <end position="194"/>
    </location>
</feature>
<feature type="compositionally biased region" description="Acidic residues" evidence="1">
    <location>
        <begin position="1297"/>
        <end position="1315"/>
    </location>
</feature>
<accession>A0A6P8PBK4</accession>
<dbReference type="InterPro" id="IPR048257">
    <property type="entry name" value="DUF4590"/>
</dbReference>
<feature type="region of interest" description="Disordered" evidence="1">
    <location>
        <begin position="1732"/>
        <end position="1827"/>
    </location>
</feature>
<feature type="region of interest" description="Disordered" evidence="1">
    <location>
        <begin position="754"/>
        <end position="776"/>
    </location>
</feature>
<reference evidence="4" key="1">
    <citation type="submission" date="2025-08" db="UniProtKB">
        <authorList>
            <consortium name="RefSeq"/>
        </authorList>
    </citation>
    <scope>IDENTIFICATION</scope>
</reference>
<dbReference type="FunCoup" id="A0A6P8PBK4">
    <property type="interactions" value="61"/>
</dbReference>
<feature type="compositionally biased region" description="Basic and acidic residues" evidence="1">
    <location>
        <begin position="1256"/>
        <end position="1273"/>
    </location>
</feature>
<feature type="compositionally biased region" description="Acidic residues" evidence="1">
    <location>
        <begin position="1274"/>
        <end position="1288"/>
    </location>
</feature>
<feature type="compositionally biased region" description="Basic and acidic residues" evidence="1">
    <location>
        <begin position="555"/>
        <end position="565"/>
    </location>
</feature>
<feature type="compositionally biased region" description="Basic and acidic residues" evidence="1">
    <location>
        <begin position="1549"/>
        <end position="1562"/>
    </location>
</feature>
<dbReference type="KEGG" id="gsh:117346582"/>
<feature type="compositionally biased region" description="Acidic residues" evidence="1">
    <location>
        <begin position="626"/>
        <end position="641"/>
    </location>
</feature>
<dbReference type="GeneID" id="117346582"/>
<dbReference type="PANTHER" id="PTHR23034:SF2">
    <property type="entry name" value="GLUTAMATE-RICH PROTEIN 3"/>
    <property type="match status" value="1"/>
</dbReference>
<feature type="compositionally biased region" description="Basic and acidic residues" evidence="1">
    <location>
        <begin position="1747"/>
        <end position="1788"/>
    </location>
</feature>
<feature type="compositionally biased region" description="Acidic residues" evidence="1">
    <location>
        <begin position="468"/>
        <end position="482"/>
    </location>
</feature>
<feature type="compositionally biased region" description="Low complexity" evidence="1">
    <location>
        <begin position="581"/>
        <end position="594"/>
    </location>
</feature>
<feature type="compositionally biased region" description="Basic and acidic residues" evidence="1">
    <location>
        <begin position="1572"/>
        <end position="1590"/>
    </location>
</feature>
<proteinExistence type="predicted"/>
<feature type="region of interest" description="Disordered" evidence="1">
    <location>
        <begin position="231"/>
        <end position="258"/>
    </location>
</feature>
<dbReference type="InParanoid" id="A0A6P8PBK4"/>
<evidence type="ECO:0000256" key="1">
    <source>
        <dbReference type="SAM" id="MobiDB-lite"/>
    </source>
</evidence>
<dbReference type="OrthoDB" id="120976at2759"/>
<feature type="compositionally biased region" description="Basic and acidic residues" evidence="1">
    <location>
        <begin position="455"/>
        <end position="467"/>
    </location>
</feature>
<feature type="domain" description="DUF4590" evidence="2">
    <location>
        <begin position="297"/>
        <end position="410"/>
    </location>
</feature>